<dbReference type="Proteomes" id="UP000221394">
    <property type="component" value="Unassembled WGS sequence"/>
</dbReference>
<comment type="caution">
    <text evidence="11">The sequence shown here is derived from an EMBL/GenBank/DDBJ whole genome shotgun (WGS) entry which is preliminary data.</text>
</comment>
<evidence type="ECO:0000313" key="11">
    <source>
        <dbReference type="EMBL" id="PFG35435.1"/>
    </source>
</evidence>
<dbReference type="HAMAP" id="MF_00013">
    <property type="entry name" value="LipB"/>
    <property type="match status" value="1"/>
</dbReference>
<dbReference type="CDD" id="cd16444">
    <property type="entry name" value="LipB"/>
    <property type="match status" value="1"/>
</dbReference>
<comment type="miscellaneous">
    <text evidence="5">In the reaction, the free carboxyl group of octanoic acid is attached via an amide linkage to the epsilon-amino group of a specific lysine residue of lipoyl domains of lipoate-dependent enzymes.</text>
</comment>
<dbReference type="GO" id="GO:0033819">
    <property type="term" value="F:lipoyl(octanoyl) transferase activity"/>
    <property type="evidence" value="ECO:0007669"/>
    <property type="project" value="UniProtKB-EC"/>
</dbReference>
<dbReference type="OrthoDB" id="9787061at2"/>
<evidence type="ECO:0000256" key="7">
    <source>
        <dbReference type="PIRSR" id="PIRSR016262-1"/>
    </source>
</evidence>
<evidence type="ECO:0000256" key="1">
    <source>
        <dbReference type="ARBA" id="ARBA00004821"/>
    </source>
</evidence>
<dbReference type="GO" id="GO:0009249">
    <property type="term" value="P:protein lipoylation"/>
    <property type="evidence" value="ECO:0007669"/>
    <property type="project" value="InterPro"/>
</dbReference>
<protein>
    <recommendedName>
        <fullName evidence="5 6">Octanoyltransferase</fullName>
        <ecNumber evidence="5 6">2.3.1.181</ecNumber>
    </recommendedName>
    <alternativeName>
        <fullName evidence="5">Lipoate-protein ligase B</fullName>
    </alternativeName>
    <alternativeName>
        <fullName evidence="5">Lipoyl/octanoyl transferase</fullName>
    </alternativeName>
    <alternativeName>
        <fullName evidence="5">Octanoyl-[acyl-carrier-protein]-protein N-octanoyltransferase</fullName>
    </alternativeName>
</protein>
<dbReference type="PIRSF" id="PIRSF016262">
    <property type="entry name" value="LPLase"/>
    <property type="match status" value="1"/>
</dbReference>
<comment type="pathway">
    <text evidence="1 5 6">Protein modification; protein lipoylation via endogenous pathway; protein N(6)-(lipoyl)lysine from octanoyl-[acyl-carrier-protein]: step 1/2.</text>
</comment>
<dbReference type="Gene3D" id="3.30.930.10">
    <property type="entry name" value="Bira Bifunctional Protein, Domain 2"/>
    <property type="match status" value="1"/>
</dbReference>
<comment type="catalytic activity">
    <reaction evidence="5 6">
        <text>octanoyl-[ACP] + L-lysyl-[protein] = N(6)-octanoyl-L-lysyl-[protein] + holo-[ACP] + H(+)</text>
        <dbReference type="Rhea" id="RHEA:17665"/>
        <dbReference type="Rhea" id="RHEA-COMP:9636"/>
        <dbReference type="Rhea" id="RHEA-COMP:9685"/>
        <dbReference type="Rhea" id="RHEA-COMP:9752"/>
        <dbReference type="Rhea" id="RHEA-COMP:9928"/>
        <dbReference type="ChEBI" id="CHEBI:15378"/>
        <dbReference type="ChEBI" id="CHEBI:29969"/>
        <dbReference type="ChEBI" id="CHEBI:64479"/>
        <dbReference type="ChEBI" id="CHEBI:78463"/>
        <dbReference type="ChEBI" id="CHEBI:78809"/>
        <dbReference type="EC" id="2.3.1.181"/>
    </reaction>
</comment>
<feature type="site" description="Lowers pKa of active site Cys" evidence="5 9">
    <location>
        <position position="138"/>
    </location>
</feature>
<comment type="similarity">
    <text evidence="5 6">Belongs to the LipB family.</text>
</comment>
<keyword evidence="5" id="KW-0963">Cytoplasm</keyword>
<evidence type="ECO:0000256" key="9">
    <source>
        <dbReference type="PIRSR" id="PIRSR016262-3"/>
    </source>
</evidence>
<dbReference type="UniPathway" id="UPA00538">
    <property type="reaction ID" value="UER00592"/>
</dbReference>
<dbReference type="SUPFAM" id="SSF55681">
    <property type="entry name" value="Class II aaRS and biotin synthetases"/>
    <property type="match status" value="1"/>
</dbReference>
<dbReference type="GO" id="GO:0005737">
    <property type="term" value="C:cytoplasm"/>
    <property type="evidence" value="ECO:0007669"/>
    <property type="project" value="UniProtKB-SubCell"/>
</dbReference>
<proteinExistence type="inferred from homology"/>
<dbReference type="PROSITE" id="PS51733">
    <property type="entry name" value="BPL_LPL_CATALYTIC"/>
    <property type="match status" value="1"/>
</dbReference>
<name>A0A2A9EAY2_9MICO</name>
<dbReference type="RefSeq" id="WP_098456737.1">
    <property type="nucleotide sequence ID" value="NZ_PDJH01000001.1"/>
</dbReference>
<dbReference type="EC" id="2.3.1.181" evidence="5 6"/>
<keyword evidence="3 5" id="KW-0012">Acyltransferase</keyword>
<comment type="function">
    <text evidence="4 5 6">Catalyzes the transfer of endogenously produced octanoic acid from octanoyl-acyl-carrier-protein onto the lipoyl domains of lipoate-dependent enzymes. Lipoyl-ACP can also act as a substrate although octanoyl-ACP is likely to be the physiological substrate.</text>
</comment>
<sequence>MELLPLDLGRAYLDYEETWDLQRRVHAEVLEGGPDRVLLLEHADVYTAGRRTNRADRPTDGTRVVDVDRGGKITWHGPGQLVAYPIVRLADPVDVVAFVRAIESAVIELCADLGLATERVEGRSGVWVPASETRRAAKVAAIGCRVAKGVTMHGVAVNACPDLAAFDRIVPCGISDADVTSLSAELGRTITPVDIADGLGDLLRAHIGPMTAAAQTEPSTIAS</sequence>
<dbReference type="NCBIfam" id="TIGR00214">
    <property type="entry name" value="lipB"/>
    <property type="match status" value="1"/>
</dbReference>
<comment type="subcellular location">
    <subcellularLocation>
        <location evidence="5">Cytoplasm</location>
    </subcellularLocation>
</comment>
<dbReference type="InterPro" id="IPR045864">
    <property type="entry name" value="aa-tRNA-synth_II/BPL/LPL"/>
</dbReference>
<dbReference type="InterPro" id="IPR004143">
    <property type="entry name" value="BPL_LPL_catalytic"/>
</dbReference>
<feature type="binding site" evidence="5 8">
    <location>
        <begin position="154"/>
        <end position="156"/>
    </location>
    <ligand>
        <name>substrate</name>
    </ligand>
</feature>
<dbReference type="PANTHER" id="PTHR10993">
    <property type="entry name" value="OCTANOYLTRANSFERASE"/>
    <property type="match status" value="1"/>
</dbReference>
<dbReference type="EMBL" id="PDJH01000001">
    <property type="protein sequence ID" value="PFG35435.1"/>
    <property type="molecule type" value="Genomic_DNA"/>
</dbReference>
<evidence type="ECO:0000259" key="10">
    <source>
        <dbReference type="PROSITE" id="PS51733"/>
    </source>
</evidence>
<accession>A0A2A9EAY2</accession>
<dbReference type="PROSITE" id="PS01313">
    <property type="entry name" value="LIPB"/>
    <property type="match status" value="1"/>
</dbReference>
<keyword evidence="12" id="KW-1185">Reference proteome</keyword>
<evidence type="ECO:0000313" key="12">
    <source>
        <dbReference type="Proteomes" id="UP000221394"/>
    </source>
</evidence>
<dbReference type="AlphaFoldDB" id="A0A2A9EAY2"/>
<evidence type="ECO:0000256" key="8">
    <source>
        <dbReference type="PIRSR" id="PIRSR016262-2"/>
    </source>
</evidence>
<feature type="domain" description="BPL/LPL catalytic" evidence="10">
    <location>
        <begin position="31"/>
        <end position="211"/>
    </location>
</feature>
<keyword evidence="2 5" id="KW-0808">Transferase</keyword>
<feature type="active site" description="Acyl-thioester intermediate" evidence="5 7">
    <location>
        <position position="172"/>
    </location>
</feature>
<dbReference type="NCBIfam" id="NF010925">
    <property type="entry name" value="PRK14345.1"/>
    <property type="match status" value="1"/>
</dbReference>
<feature type="binding site" evidence="5 8">
    <location>
        <begin position="69"/>
        <end position="76"/>
    </location>
    <ligand>
        <name>substrate</name>
    </ligand>
</feature>
<organism evidence="11 12">
    <name type="scientific">Flavimobilis soli</name>
    <dbReference type="NCBI Taxonomy" id="442709"/>
    <lineage>
        <taxon>Bacteria</taxon>
        <taxon>Bacillati</taxon>
        <taxon>Actinomycetota</taxon>
        <taxon>Actinomycetes</taxon>
        <taxon>Micrococcales</taxon>
        <taxon>Jonesiaceae</taxon>
        <taxon>Flavimobilis</taxon>
    </lineage>
</organism>
<gene>
    <name evidence="5" type="primary">lipB</name>
    <name evidence="11" type="ORF">ATL41_0115</name>
</gene>
<dbReference type="PANTHER" id="PTHR10993:SF7">
    <property type="entry name" value="LIPOYLTRANSFERASE 2, MITOCHONDRIAL-RELATED"/>
    <property type="match status" value="1"/>
</dbReference>
<evidence type="ECO:0000256" key="5">
    <source>
        <dbReference type="HAMAP-Rule" id="MF_00013"/>
    </source>
</evidence>
<dbReference type="InterPro" id="IPR000544">
    <property type="entry name" value="Octanoyltransferase"/>
</dbReference>
<evidence type="ECO:0000256" key="6">
    <source>
        <dbReference type="PIRNR" id="PIRNR016262"/>
    </source>
</evidence>
<evidence type="ECO:0000256" key="2">
    <source>
        <dbReference type="ARBA" id="ARBA00022679"/>
    </source>
</evidence>
<feature type="binding site" evidence="5 8">
    <location>
        <begin position="141"/>
        <end position="143"/>
    </location>
    <ligand>
        <name>substrate</name>
    </ligand>
</feature>
<reference evidence="11 12" key="1">
    <citation type="submission" date="2017-10" db="EMBL/GenBank/DDBJ databases">
        <title>Sequencing the genomes of 1000 actinobacteria strains.</title>
        <authorList>
            <person name="Klenk H.-P."/>
        </authorList>
    </citation>
    <scope>NUCLEOTIDE SEQUENCE [LARGE SCALE GENOMIC DNA]</scope>
    <source>
        <strain evidence="11 12">DSM 21574</strain>
    </source>
</reference>
<evidence type="ECO:0000256" key="3">
    <source>
        <dbReference type="ARBA" id="ARBA00023315"/>
    </source>
</evidence>
<dbReference type="Pfam" id="PF21948">
    <property type="entry name" value="LplA-B_cat"/>
    <property type="match status" value="1"/>
</dbReference>
<dbReference type="InterPro" id="IPR020605">
    <property type="entry name" value="Octanoyltransferase_CS"/>
</dbReference>
<evidence type="ECO:0000256" key="4">
    <source>
        <dbReference type="ARBA" id="ARBA00024732"/>
    </source>
</evidence>